<proteinExistence type="predicted"/>
<keyword evidence="4" id="KW-1185">Reference proteome</keyword>
<feature type="region of interest" description="Disordered" evidence="2">
    <location>
        <begin position="75"/>
        <end position="97"/>
    </location>
</feature>
<dbReference type="EMBL" id="BAABRV010000005">
    <property type="protein sequence ID" value="GAA5533833.1"/>
    <property type="molecule type" value="Genomic_DNA"/>
</dbReference>
<dbReference type="Proteomes" id="UP001404956">
    <property type="component" value="Unassembled WGS sequence"/>
</dbReference>
<evidence type="ECO:0000313" key="4">
    <source>
        <dbReference type="Proteomes" id="UP001404956"/>
    </source>
</evidence>
<keyword evidence="1" id="KW-0175">Coiled coil</keyword>
<gene>
    <name evidence="3" type="ORF">Dalu01_02241</name>
</gene>
<protein>
    <submittedName>
        <fullName evidence="3">Uncharacterized protein</fullName>
    </submittedName>
</protein>
<name>A0ABP9XG19_9DEIO</name>
<evidence type="ECO:0000256" key="2">
    <source>
        <dbReference type="SAM" id="MobiDB-lite"/>
    </source>
</evidence>
<comment type="caution">
    <text evidence="3">The sequence shown here is derived from an EMBL/GenBank/DDBJ whole genome shotgun (WGS) entry which is preliminary data.</text>
</comment>
<dbReference type="RefSeq" id="WP_345454600.1">
    <property type="nucleotide sequence ID" value="NZ_BAABRV010000005.1"/>
</dbReference>
<evidence type="ECO:0000256" key="1">
    <source>
        <dbReference type="SAM" id="Coils"/>
    </source>
</evidence>
<organism evidence="3 4">
    <name type="scientific">Deinococcus aluminii</name>
    <dbReference type="NCBI Taxonomy" id="1656885"/>
    <lineage>
        <taxon>Bacteria</taxon>
        <taxon>Thermotogati</taxon>
        <taxon>Deinococcota</taxon>
        <taxon>Deinococci</taxon>
        <taxon>Deinococcales</taxon>
        <taxon>Deinococcaceae</taxon>
        <taxon>Deinococcus</taxon>
    </lineage>
</organism>
<feature type="coiled-coil region" evidence="1">
    <location>
        <begin position="8"/>
        <end position="35"/>
    </location>
</feature>
<reference evidence="3 4" key="1">
    <citation type="submission" date="2024-02" db="EMBL/GenBank/DDBJ databases">
        <title>Deinococcus aluminii NBRC 112889.</title>
        <authorList>
            <person name="Ichikawa N."/>
            <person name="Katano-Makiyama Y."/>
            <person name="Hidaka K."/>
        </authorList>
    </citation>
    <scope>NUCLEOTIDE SEQUENCE [LARGE SCALE GENOMIC DNA]</scope>
    <source>
        <strain evidence="3 4">NBRC 112889</strain>
    </source>
</reference>
<evidence type="ECO:0000313" key="3">
    <source>
        <dbReference type="EMBL" id="GAA5533833.1"/>
    </source>
</evidence>
<accession>A0ABP9XG19</accession>
<sequence>MDRLPRDHPETLTRLHDLERQLRETQRQLHRAQVVLAAYAPISEEEHLALEHAVTDVPARITRWQLRARAMHDDTLLGQRRHAMHGDQPGVNDPPPP</sequence>